<name>A0A2P2PRK3_RHIMU</name>
<evidence type="ECO:0000313" key="1">
    <source>
        <dbReference type="EMBL" id="MBX57289.1"/>
    </source>
</evidence>
<dbReference type="AlphaFoldDB" id="A0A2P2PRK3"/>
<accession>A0A2P2PRK3</accession>
<dbReference type="EMBL" id="GGEC01076805">
    <property type="protein sequence ID" value="MBX57289.1"/>
    <property type="molecule type" value="Transcribed_RNA"/>
</dbReference>
<proteinExistence type="predicted"/>
<reference evidence="1" key="1">
    <citation type="submission" date="2018-02" db="EMBL/GenBank/DDBJ databases">
        <title>Rhizophora mucronata_Transcriptome.</title>
        <authorList>
            <person name="Meera S.P."/>
            <person name="Sreeshan A."/>
            <person name="Augustine A."/>
        </authorList>
    </citation>
    <scope>NUCLEOTIDE SEQUENCE</scope>
    <source>
        <tissue evidence="1">Leaf</tissue>
    </source>
</reference>
<sequence>MKFELEKQQAIEKLEDNYQHDDNSFCSY</sequence>
<organism evidence="1">
    <name type="scientific">Rhizophora mucronata</name>
    <name type="common">Asiatic mangrove</name>
    <dbReference type="NCBI Taxonomy" id="61149"/>
    <lineage>
        <taxon>Eukaryota</taxon>
        <taxon>Viridiplantae</taxon>
        <taxon>Streptophyta</taxon>
        <taxon>Embryophyta</taxon>
        <taxon>Tracheophyta</taxon>
        <taxon>Spermatophyta</taxon>
        <taxon>Magnoliopsida</taxon>
        <taxon>eudicotyledons</taxon>
        <taxon>Gunneridae</taxon>
        <taxon>Pentapetalae</taxon>
        <taxon>rosids</taxon>
        <taxon>fabids</taxon>
        <taxon>Malpighiales</taxon>
        <taxon>Rhizophoraceae</taxon>
        <taxon>Rhizophora</taxon>
    </lineage>
</organism>
<protein>
    <submittedName>
        <fullName evidence="1">Uncharacterized protein</fullName>
    </submittedName>
</protein>